<evidence type="ECO:0000313" key="1">
    <source>
        <dbReference type="EMBL" id="MFM9649871.1"/>
    </source>
</evidence>
<sequence>MNARETIAYHLWTAILSSDNAEAKATTEQMLDDYRAEILAEAKVETVAWLVKKAAEGYDVGGLASKVDRGAVRIFIGTAHYRDALDAHRAEVLNEAAGILRARAAQYPTRRVFAAGLRHGALALAKAAMGRGKSSREADATPEDGGRS</sequence>
<dbReference type="Proteomes" id="UP001631993">
    <property type="component" value="Unassembled WGS sequence"/>
</dbReference>
<gene>
    <name evidence="1" type="ORF">ACKI1S_27445</name>
</gene>
<keyword evidence="2" id="KW-1185">Reference proteome</keyword>
<protein>
    <submittedName>
        <fullName evidence="1">Uncharacterized protein</fullName>
    </submittedName>
</protein>
<accession>A0ABW9IPN3</accession>
<comment type="caution">
    <text evidence="1">The sequence shown here is derived from an EMBL/GenBank/DDBJ whole genome shotgun (WGS) entry which is preliminary data.</text>
</comment>
<dbReference type="RefSeq" id="WP_369279733.1">
    <property type="nucleotide sequence ID" value="NZ_JBJVMW010000010.1"/>
</dbReference>
<reference evidence="1 2" key="1">
    <citation type="submission" date="2024-12" db="EMBL/GenBank/DDBJ databases">
        <title>Forecasting of Potato common scab and diversities of Pathogenic streptomyces spp. in china.</title>
        <authorList>
            <person name="Handique U."/>
            <person name="Wu J."/>
        </authorList>
    </citation>
    <scope>NUCLEOTIDE SEQUENCE [LARGE SCALE GENOMIC DNA]</scope>
    <source>
        <strain evidence="1 2">ZRIMU1585</strain>
    </source>
</reference>
<proteinExistence type="predicted"/>
<name>A0ABW9IPN3_STRGJ</name>
<dbReference type="EMBL" id="JBJVNE010000014">
    <property type="protein sequence ID" value="MFM9649871.1"/>
    <property type="molecule type" value="Genomic_DNA"/>
</dbReference>
<organism evidence="1 2">
    <name type="scientific">Streptomyces galilaeus</name>
    <dbReference type="NCBI Taxonomy" id="33899"/>
    <lineage>
        <taxon>Bacteria</taxon>
        <taxon>Bacillati</taxon>
        <taxon>Actinomycetota</taxon>
        <taxon>Actinomycetes</taxon>
        <taxon>Kitasatosporales</taxon>
        <taxon>Streptomycetaceae</taxon>
        <taxon>Streptomyces</taxon>
    </lineage>
</organism>
<evidence type="ECO:0000313" key="2">
    <source>
        <dbReference type="Proteomes" id="UP001631993"/>
    </source>
</evidence>